<dbReference type="InterPro" id="IPR012902">
    <property type="entry name" value="N_methyl_site"/>
</dbReference>
<proteinExistence type="predicted"/>
<organism evidence="3 4">
    <name type="scientific">Natronomicrosphaera hydrolytica</name>
    <dbReference type="NCBI Taxonomy" id="3242702"/>
    <lineage>
        <taxon>Bacteria</taxon>
        <taxon>Pseudomonadati</taxon>
        <taxon>Planctomycetota</taxon>
        <taxon>Phycisphaerae</taxon>
        <taxon>Phycisphaerales</taxon>
        <taxon>Phycisphaeraceae</taxon>
        <taxon>Natronomicrosphaera</taxon>
    </lineage>
</organism>
<dbReference type="SUPFAM" id="SSF54523">
    <property type="entry name" value="Pili subunits"/>
    <property type="match status" value="1"/>
</dbReference>
<evidence type="ECO:0000313" key="3">
    <source>
        <dbReference type="EMBL" id="MFA9478835.1"/>
    </source>
</evidence>
<dbReference type="Gene3D" id="3.30.700.10">
    <property type="entry name" value="Glycoprotein, Type 4 Pilin"/>
    <property type="match status" value="1"/>
</dbReference>
<feature type="transmembrane region" description="Helical" evidence="1">
    <location>
        <begin position="12"/>
        <end position="37"/>
    </location>
</feature>
<evidence type="ECO:0000256" key="1">
    <source>
        <dbReference type="SAM" id="Phobius"/>
    </source>
</evidence>
<keyword evidence="1" id="KW-0812">Transmembrane</keyword>
<name>A0ABV4U5F8_9BACT</name>
<evidence type="ECO:0000259" key="2">
    <source>
        <dbReference type="Pfam" id="PF07596"/>
    </source>
</evidence>
<keyword evidence="1" id="KW-1133">Transmembrane helix</keyword>
<gene>
    <name evidence="3" type="ORF">ACERK3_11075</name>
</gene>
<dbReference type="Proteomes" id="UP001575105">
    <property type="component" value="Unassembled WGS sequence"/>
</dbReference>
<comment type="caution">
    <text evidence="3">The sequence shown here is derived from an EMBL/GenBank/DDBJ whole genome shotgun (WGS) entry which is preliminary data.</text>
</comment>
<dbReference type="InterPro" id="IPR011453">
    <property type="entry name" value="DUF1559"/>
</dbReference>
<dbReference type="EMBL" id="JBGUBD010000006">
    <property type="protein sequence ID" value="MFA9478835.1"/>
    <property type="molecule type" value="Genomic_DNA"/>
</dbReference>
<dbReference type="RefSeq" id="WP_425345760.1">
    <property type="nucleotide sequence ID" value="NZ_JBGUBD010000006.1"/>
</dbReference>
<evidence type="ECO:0000313" key="4">
    <source>
        <dbReference type="Proteomes" id="UP001575105"/>
    </source>
</evidence>
<protein>
    <submittedName>
        <fullName evidence="3">Prepilin-type N-terminal cleavage/methylation domain-containing protein</fullName>
    </submittedName>
</protein>
<dbReference type="PANTHER" id="PTHR30093">
    <property type="entry name" value="GENERAL SECRETION PATHWAY PROTEIN G"/>
    <property type="match status" value="1"/>
</dbReference>
<dbReference type="Pfam" id="PF07963">
    <property type="entry name" value="N_methyl"/>
    <property type="match status" value="1"/>
</dbReference>
<keyword evidence="1" id="KW-0472">Membrane</keyword>
<dbReference type="Pfam" id="PF07596">
    <property type="entry name" value="SBP_bac_10"/>
    <property type="match status" value="1"/>
</dbReference>
<dbReference type="PANTHER" id="PTHR30093:SF2">
    <property type="entry name" value="TYPE II SECRETION SYSTEM PROTEIN H"/>
    <property type="match status" value="1"/>
</dbReference>
<reference evidence="3 4" key="1">
    <citation type="submission" date="2024-08" db="EMBL/GenBank/DDBJ databases">
        <title>Whole-genome sequencing of halo(alkali)philic microorganisms from hypersaline lakes.</title>
        <authorList>
            <person name="Sorokin D.Y."/>
            <person name="Merkel A.Y."/>
            <person name="Messina E."/>
            <person name="Yakimov M."/>
        </authorList>
    </citation>
    <scope>NUCLEOTIDE SEQUENCE [LARGE SCALE GENOMIC DNA]</scope>
    <source>
        <strain evidence="3 4">AB-hyl4</strain>
    </source>
</reference>
<dbReference type="InterPro" id="IPR045584">
    <property type="entry name" value="Pilin-like"/>
</dbReference>
<feature type="domain" description="DUF1559" evidence="2">
    <location>
        <begin position="39"/>
        <end position="83"/>
    </location>
</feature>
<dbReference type="PROSITE" id="PS00409">
    <property type="entry name" value="PROKAR_NTER_METHYL"/>
    <property type="match status" value="1"/>
</dbReference>
<sequence length="244" mass="27973">MINLRNKNQCRRGFTLIELLVVITIIALMISLLLPALNSARSTAQLMKSSSNQRQIMLALTMYTQDYGRLPYGYQDEDLNALPGTFAAWTRVITYFGYVSSDEVFFSPATDYGFSYNRDPSEQVYSPWAYPSYGVNSQGAMPQYNPTNTRRGASLDDASSVTSLSNFLILRHVWNAAYPERDYGWYRWFRFNPMHPPANAYYGNRVAATYADGHVQTMSTDEMRDITFGNDHEKGPFWENQFTQ</sequence>
<keyword evidence="4" id="KW-1185">Reference proteome</keyword>
<dbReference type="NCBIfam" id="TIGR02532">
    <property type="entry name" value="IV_pilin_GFxxxE"/>
    <property type="match status" value="1"/>
</dbReference>
<accession>A0ABV4U5F8</accession>